<name>A0AAV5GQ23_9BASI</name>
<dbReference type="PANTHER" id="PTHR44019:SF8">
    <property type="entry name" value="POC1 CENTRIOLAR PROTEIN HOMOLOG"/>
    <property type="match status" value="1"/>
</dbReference>
<accession>A0AAV5GQ23</accession>
<protein>
    <recommendedName>
        <fullName evidence="6">LisH domain-containing protein</fullName>
    </recommendedName>
</protein>
<evidence type="ECO:0000256" key="3">
    <source>
        <dbReference type="PROSITE-ProRule" id="PRU00221"/>
    </source>
</evidence>
<dbReference type="Proteomes" id="UP001342314">
    <property type="component" value="Unassembled WGS sequence"/>
</dbReference>
<dbReference type="Pfam" id="PF00400">
    <property type="entry name" value="WD40"/>
    <property type="match status" value="1"/>
</dbReference>
<dbReference type="PANTHER" id="PTHR44019">
    <property type="entry name" value="WD REPEAT-CONTAINING PROTEIN 55"/>
    <property type="match status" value="1"/>
</dbReference>
<dbReference type="SUPFAM" id="SSF82171">
    <property type="entry name" value="DPP6 N-terminal domain-like"/>
    <property type="match status" value="1"/>
</dbReference>
<evidence type="ECO:0000256" key="2">
    <source>
        <dbReference type="ARBA" id="ARBA00022737"/>
    </source>
</evidence>
<dbReference type="InterPro" id="IPR050505">
    <property type="entry name" value="WDR55/POC1"/>
</dbReference>
<keyword evidence="5" id="KW-1185">Reference proteome</keyword>
<comment type="caution">
    <text evidence="4">The sequence shown here is derived from an EMBL/GenBank/DDBJ whole genome shotgun (WGS) entry which is preliminary data.</text>
</comment>
<evidence type="ECO:0008006" key="6">
    <source>
        <dbReference type="Google" id="ProtNLM"/>
    </source>
</evidence>
<keyword evidence="2" id="KW-0677">Repeat</keyword>
<dbReference type="AlphaFoldDB" id="A0AAV5GQ23"/>
<organism evidence="4 5">
    <name type="scientific">Rhodotorula paludigena</name>
    <dbReference type="NCBI Taxonomy" id="86838"/>
    <lineage>
        <taxon>Eukaryota</taxon>
        <taxon>Fungi</taxon>
        <taxon>Dikarya</taxon>
        <taxon>Basidiomycota</taxon>
        <taxon>Pucciniomycotina</taxon>
        <taxon>Microbotryomycetes</taxon>
        <taxon>Sporidiobolales</taxon>
        <taxon>Sporidiobolaceae</taxon>
        <taxon>Rhodotorula</taxon>
    </lineage>
</organism>
<dbReference type="PROSITE" id="PS50082">
    <property type="entry name" value="WD_REPEATS_2"/>
    <property type="match status" value="1"/>
</dbReference>
<dbReference type="InterPro" id="IPR006594">
    <property type="entry name" value="LisH"/>
</dbReference>
<sequence>MDRPQLDSSVEAHRLVARFLRSHGYTATLDSFLADATSNHPRLPSLLDRTGAAGQDAGHDLQDVVDDWVSSRLARLKVDDPLETLRDQLDQCELVEQEVPKGEVQTGVRDATNILTVTRGTLPRREWDTQESRYRSYDTSCIFTTAVDRTLKIWSSSSFELLETHTLPSPSLSTTQHPSPELARFVVCSTMEGSLVVLDLVTREVKTQLKDHTKYIVRTAWSPDGRYIATIGYDKHIHIYRFDLSDCSSSSSEAPTALDDEEPDPLATCPDVTLTKAHTVTARTNPEAAVWLPDSQWLVWSAREDHLLHYLRAPADSAAAGADDAAVWEEQTINMNENGDSFVSFSVLFITLHPTLPLLSLQTNTPSARILLYPFHSSTRLLTLHTTASQSDYFAPRHAWLPSGSAVAVNSEDGALRLVDLRGRVRLLAGAHGAAAPPDEDEVALDAQLRSERARLRREKDKGSSVIRDVEVLGGDEDAQGRRTPWRIVSCGFDKTVKVLGGGAV</sequence>
<dbReference type="InterPro" id="IPR001680">
    <property type="entry name" value="WD40_rpt"/>
</dbReference>
<proteinExistence type="predicted"/>
<evidence type="ECO:0000313" key="4">
    <source>
        <dbReference type="EMBL" id="GJN90773.1"/>
    </source>
</evidence>
<dbReference type="PROSITE" id="PS50896">
    <property type="entry name" value="LISH"/>
    <property type="match status" value="1"/>
</dbReference>
<dbReference type="SMART" id="SM00320">
    <property type="entry name" value="WD40"/>
    <property type="match status" value="4"/>
</dbReference>
<evidence type="ECO:0000313" key="5">
    <source>
        <dbReference type="Proteomes" id="UP001342314"/>
    </source>
</evidence>
<dbReference type="EMBL" id="BQKY01000007">
    <property type="protein sequence ID" value="GJN90773.1"/>
    <property type="molecule type" value="Genomic_DNA"/>
</dbReference>
<feature type="repeat" description="WD" evidence="3">
    <location>
        <begin position="209"/>
        <end position="250"/>
    </location>
</feature>
<keyword evidence="1 3" id="KW-0853">WD repeat</keyword>
<evidence type="ECO:0000256" key="1">
    <source>
        <dbReference type="ARBA" id="ARBA00022574"/>
    </source>
</evidence>
<dbReference type="InterPro" id="IPR015943">
    <property type="entry name" value="WD40/YVTN_repeat-like_dom_sf"/>
</dbReference>
<reference evidence="4 5" key="1">
    <citation type="submission" date="2021-12" db="EMBL/GenBank/DDBJ databases">
        <title>High titer production of polyol ester of fatty acids by Rhodotorula paludigena BS15 towards product separation-free biomass refinery.</title>
        <authorList>
            <person name="Mano J."/>
            <person name="Ono H."/>
            <person name="Tanaka T."/>
            <person name="Naito K."/>
            <person name="Sushida H."/>
            <person name="Ike M."/>
            <person name="Tokuyasu K."/>
            <person name="Kitaoka M."/>
        </authorList>
    </citation>
    <scope>NUCLEOTIDE SEQUENCE [LARGE SCALE GENOMIC DNA]</scope>
    <source>
        <strain evidence="4 5">BS15</strain>
    </source>
</reference>
<dbReference type="Gene3D" id="2.130.10.10">
    <property type="entry name" value="YVTN repeat-like/Quinoprotein amine dehydrogenase"/>
    <property type="match status" value="1"/>
</dbReference>
<gene>
    <name evidence="4" type="ORF">Rhopal_003787-T1</name>
</gene>